<keyword evidence="4" id="KW-1185">Reference proteome</keyword>
<keyword evidence="1" id="KW-0732">Signal</keyword>
<gene>
    <name evidence="3" type="ORF">SAMN04488134_11036</name>
</gene>
<protein>
    <submittedName>
        <fullName evidence="3">NitT/TauT family transport system substrate-binding protein</fullName>
    </submittedName>
</protein>
<name>A0A1H8RCZ0_9BACI</name>
<dbReference type="Pfam" id="PF09084">
    <property type="entry name" value="NMT1"/>
    <property type="match status" value="1"/>
</dbReference>
<dbReference type="SUPFAM" id="SSF53850">
    <property type="entry name" value="Periplasmic binding protein-like II"/>
    <property type="match status" value="1"/>
</dbReference>
<evidence type="ECO:0000313" key="4">
    <source>
        <dbReference type="Proteomes" id="UP000199300"/>
    </source>
</evidence>
<evidence type="ECO:0000313" key="3">
    <source>
        <dbReference type="EMBL" id="SEO64004.1"/>
    </source>
</evidence>
<dbReference type="EMBL" id="FODJ01000010">
    <property type="protein sequence ID" value="SEO64004.1"/>
    <property type="molecule type" value="Genomic_DNA"/>
</dbReference>
<dbReference type="OrthoDB" id="9815602at2"/>
<feature type="signal peptide" evidence="1">
    <location>
        <begin position="1"/>
        <end position="24"/>
    </location>
</feature>
<dbReference type="PANTHER" id="PTHR30024">
    <property type="entry name" value="ALIPHATIC SULFONATES-BINDING PROTEIN-RELATED"/>
    <property type="match status" value="1"/>
</dbReference>
<dbReference type="Proteomes" id="UP000199300">
    <property type="component" value="Unassembled WGS sequence"/>
</dbReference>
<dbReference type="Gene3D" id="3.40.190.10">
    <property type="entry name" value="Periplasmic binding protein-like II"/>
    <property type="match status" value="2"/>
</dbReference>
<dbReference type="STRING" id="872970.SAMN04488134_11036"/>
<feature type="chain" id="PRO_5011486076" evidence="1">
    <location>
        <begin position="25"/>
        <end position="308"/>
    </location>
</feature>
<reference evidence="3 4" key="1">
    <citation type="submission" date="2016-10" db="EMBL/GenBank/DDBJ databases">
        <authorList>
            <person name="de Groot N.N."/>
        </authorList>
    </citation>
    <scope>NUCLEOTIDE SEQUENCE [LARGE SCALE GENOMIC DNA]</scope>
    <source>
        <strain evidence="3 4">CGMCC 1.10434</strain>
    </source>
</reference>
<dbReference type="PROSITE" id="PS51257">
    <property type="entry name" value="PROKAR_LIPOPROTEIN"/>
    <property type="match status" value="1"/>
</dbReference>
<evidence type="ECO:0000259" key="2">
    <source>
        <dbReference type="Pfam" id="PF09084"/>
    </source>
</evidence>
<dbReference type="InterPro" id="IPR015168">
    <property type="entry name" value="SsuA/THI5"/>
</dbReference>
<sequence>MKKLLCFLTISILLISGCTKQANADNLMPLSFGAISSIDVLPIVIAEEKGYFEEEGLALNLELFTSANDRDAAFISGELEGMICDMIAINLYQNSDVDVKITSVTNGDFQLIGRKDEALTDLNDIVGRKVAISDNTSIEYALDKMVEHAGLSIDAPEKVIVPALPVRLEMLRNDQVDVAVLPEPFASLALQDGYKLLGSAHELGYYTSVTAFTQEVLEGKQKEVESFFSAYNKAVDYLNNHPVQDYEEIIFDVVGYPEEMKGSIHAPIFEKHALPTESDIANVIDWVKEKGLVDHDLQPAELLANFDF</sequence>
<proteinExistence type="predicted"/>
<evidence type="ECO:0000256" key="1">
    <source>
        <dbReference type="SAM" id="SignalP"/>
    </source>
</evidence>
<dbReference type="AlphaFoldDB" id="A0A1H8RCZ0"/>
<feature type="domain" description="SsuA/THI5-like" evidence="2">
    <location>
        <begin position="39"/>
        <end position="244"/>
    </location>
</feature>
<accession>A0A1H8RCZ0</accession>
<dbReference type="RefSeq" id="WP_091499108.1">
    <property type="nucleotide sequence ID" value="NZ_FODJ01000010.1"/>
</dbReference>
<organism evidence="3 4">
    <name type="scientific">Amphibacillus marinus</name>
    <dbReference type="NCBI Taxonomy" id="872970"/>
    <lineage>
        <taxon>Bacteria</taxon>
        <taxon>Bacillati</taxon>
        <taxon>Bacillota</taxon>
        <taxon>Bacilli</taxon>
        <taxon>Bacillales</taxon>
        <taxon>Bacillaceae</taxon>
        <taxon>Amphibacillus</taxon>
    </lineage>
</organism>